<reference evidence="1 2" key="1">
    <citation type="journal article" date="2020" name="Microb. Genom.">
        <title>Genetic diversity of clinical and environmental Mucorales isolates obtained from an investigation of mucormycosis cases among solid organ transplant recipients.</title>
        <authorList>
            <person name="Nguyen M.H."/>
            <person name="Kaul D."/>
            <person name="Muto C."/>
            <person name="Cheng S.J."/>
            <person name="Richter R.A."/>
            <person name="Bruno V.M."/>
            <person name="Liu G."/>
            <person name="Beyhan S."/>
            <person name="Sundermann A.J."/>
            <person name="Mounaud S."/>
            <person name="Pasculle A.W."/>
            <person name="Nierman W.C."/>
            <person name="Driscoll E."/>
            <person name="Cumbie R."/>
            <person name="Clancy C.J."/>
            <person name="Dupont C.L."/>
        </authorList>
    </citation>
    <scope>NUCLEOTIDE SEQUENCE [LARGE SCALE GENOMIC DNA]</scope>
    <source>
        <strain evidence="1 2">GL24</strain>
    </source>
</reference>
<sequence>MDMAAPPTQWGEDAALQGAGVGHAPLAGGVVDAGVGDDGMDLVQQGDAVQADAAELGGIGQHHDAARALDHAVVEAGFGFVVGGQAELQVQAIHAQEQGVEAVRVEAGFGLAALQRQRLLAQQSAGQQHVDAGCIGQFPGDVQAVGHHRDVALCAQVAGQGHRGRTGVDDDVVAGAHQACGAGAD</sequence>
<proteinExistence type="predicted"/>
<evidence type="ECO:0000313" key="2">
    <source>
        <dbReference type="Proteomes" id="UP000740926"/>
    </source>
</evidence>
<evidence type="ECO:0000313" key="1">
    <source>
        <dbReference type="EMBL" id="KAG1539013.1"/>
    </source>
</evidence>
<accession>A0A9P6Y436</accession>
<gene>
    <name evidence="1" type="ORF">G6F50_014573</name>
</gene>
<comment type="caution">
    <text evidence="1">The sequence shown here is derived from an EMBL/GenBank/DDBJ whole genome shotgun (WGS) entry which is preliminary data.</text>
</comment>
<keyword evidence="2" id="KW-1185">Reference proteome</keyword>
<name>A0A9P6Y436_9FUNG</name>
<dbReference type="AlphaFoldDB" id="A0A9P6Y436"/>
<protein>
    <submittedName>
        <fullName evidence="1">Uncharacterized protein</fullName>
    </submittedName>
</protein>
<dbReference type="Proteomes" id="UP000740926">
    <property type="component" value="Unassembled WGS sequence"/>
</dbReference>
<dbReference type="EMBL" id="JAANIU010007097">
    <property type="protein sequence ID" value="KAG1539013.1"/>
    <property type="molecule type" value="Genomic_DNA"/>
</dbReference>
<organism evidence="1 2">
    <name type="scientific">Rhizopus delemar</name>
    <dbReference type="NCBI Taxonomy" id="936053"/>
    <lineage>
        <taxon>Eukaryota</taxon>
        <taxon>Fungi</taxon>
        <taxon>Fungi incertae sedis</taxon>
        <taxon>Mucoromycota</taxon>
        <taxon>Mucoromycotina</taxon>
        <taxon>Mucoromycetes</taxon>
        <taxon>Mucorales</taxon>
        <taxon>Mucorineae</taxon>
        <taxon>Rhizopodaceae</taxon>
        <taxon>Rhizopus</taxon>
    </lineage>
</organism>